<dbReference type="InterPro" id="IPR005693">
    <property type="entry name" value="Mce"/>
</dbReference>
<dbReference type="OrthoDB" id="4368973at2"/>
<gene>
    <name evidence="4" type="ORF">SAMN04244553_2711</name>
</gene>
<evidence type="ECO:0000259" key="2">
    <source>
        <dbReference type="Pfam" id="PF02470"/>
    </source>
</evidence>
<dbReference type="InterPro" id="IPR024516">
    <property type="entry name" value="Mce_C"/>
</dbReference>
<dbReference type="PROSITE" id="PS51257">
    <property type="entry name" value="PROKAR_LIPOPROTEIN"/>
    <property type="match status" value="1"/>
</dbReference>
<proteinExistence type="predicted"/>
<feature type="domain" description="Mce/MlaD" evidence="2">
    <location>
        <begin position="43"/>
        <end position="117"/>
    </location>
</feature>
<feature type="signal peptide" evidence="1">
    <location>
        <begin position="1"/>
        <end position="22"/>
    </location>
</feature>
<dbReference type="RefSeq" id="WP_097245149.1">
    <property type="nucleotide sequence ID" value="NZ_JAMTCV010000001.1"/>
</dbReference>
<dbReference type="Pfam" id="PF02470">
    <property type="entry name" value="MlaD"/>
    <property type="match status" value="1"/>
</dbReference>
<reference evidence="4 5" key="1">
    <citation type="submission" date="2017-09" db="EMBL/GenBank/DDBJ databases">
        <authorList>
            <person name="Ehlers B."/>
            <person name="Leendertz F.H."/>
        </authorList>
    </citation>
    <scope>NUCLEOTIDE SEQUENCE [LARGE SCALE GENOMIC DNA]</scope>
    <source>
        <strain evidence="4 5">DSM 45537</strain>
    </source>
</reference>
<keyword evidence="1" id="KW-0732">Signal</keyword>
<feature type="domain" description="Mammalian cell entry C-terminal" evidence="3">
    <location>
        <begin position="125"/>
        <end position="309"/>
    </location>
</feature>
<organism evidence="4 5">
    <name type="scientific">Nocardia amikacinitolerans</name>
    <dbReference type="NCBI Taxonomy" id="756689"/>
    <lineage>
        <taxon>Bacteria</taxon>
        <taxon>Bacillati</taxon>
        <taxon>Actinomycetota</taxon>
        <taxon>Actinomycetes</taxon>
        <taxon>Mycobacteriales</taxon>
        <taxon>Nocardiaceae</taxon>
        <taxon>Nocardia</taxon>
    </lineage>
</organism>
<dbReference type="Pfam" id="PF11887">
    <property type="entry name" value="Mce4_CUP1"/>
    <property type="match status" value="1"/>
</dbReference>
<evidence type="ECO:0000259" key="3">
    <source>
        <dbReference type="Pfam" id="PF11887"/>
    </source>
</evidence>
<accession>A0A285L851</accession>
<keyword evidence="5" id="KW-1185">Reference proteome</keyword>
<name>A0A285L851_9NOCA</name>
<dbReference type="InterPro" id="IPR003399">
    <property type="entry name" value="Mce/MlaD"/>
</dbReference>
<dbReference type="STRING" id="1379680.GCA_001612615_02541"/>
<dbReference type="PANTHER" id="PTHR33371">
    <property type="entry name" value="INTERMEMBRANE PHOSPHOLIPID TRANSPORT SYSTEM BINDING PROTEIN MLAD-RELATED"/>
    <property type="match status" value="1"/>
</dbReference>
<sequence length="370" mass="38606">MRTKAALRRTIAAGLVAASIGAATGCAVTVDNVPLPKPGIGAPGYKIHAAFRDALNLPDRAHVKIGGTDIGVVTAISTTNFVADVEMEIREDIRLPRGTTAELRQATPLGDIFVAMTLPAAQDSTEMLRPGDTIGTEHTSAGASVEQLMVSISMLLNGGGLNQAAKITAEMNSMFAGRAPQLSHLLIELSSAIDALNRRTADIDSVLSGVNLLTGELAARKAELGEAADTFPALLALFAENNRDISALIGKVSVTMSALGDFTETTGPEFVGLFDSIQRLMSGFTQMGDELGQALERFDQMYPSVMASFDGPNLSVAATVSYLSLGALTDPSGSRPPELGDVPAFIGSLAQVIEKVIGRLTSPPRTEGGR</sequence>
<feature type="chain" id="PRO_5012786665" evidence="1">
    <location>
        <begin position="23"/>
        <end position="370"/>
    </location>
</feature>
<evidence type="ECO:0000313" key="4">
    <source>
        <dbReference type="EMBL" id="SNY81128.1"/>
    </source>
</evidence>
<dbReference type="EMBL" id="OBEG01000002">
    <property type="protein sequence ID" value="SNY81128.1"/>
    <property type="molecule type" value="Genomic_DNA"/>
</dbReference>
<dbReference type="NCBIfam" id="TIGR00996">
    <property type="entry name" value="Mtu_fam_mce"/>
    <property type="match status" value="1"/>
</dbReference>
<dbReference type="Proteomes" id="UP000219565">
    <property type="component" value="Unassembled WGS sequence"/>
</dbReference>
<dbReference type="InterPro" id="IPR052336">
    <property type="entry name" value="MlaD_Phospholipid_Transporter"/>
</dbReference>
<evidence type="ECO:0000256" key="1">
    <source>
        <dbReference type="SAM" id="SignalP"/>
    </source>
</evidence>
<dbReference type="GO" id="GO:0005576">
    <property type="term" value="C:extracellular region"/>
    <property type="evidence" value="ECO:0007669"/>
    <property type="project" value="TreeGrafter"/>
</dbReference>
<dbReference type="AlphaFoldDB" id="A0A285L851"/>
<dbReference type="PANTHER" id="PTHR33371:SF15">
    <property type="entry name" value="LIPOPROTEIN LPRN"/>
    <property type="match status" value="1"/>
</dbReference>
<protein>
    <submittedName>
        <fullName evidence="4">Virulence factor Mce family protein</fullName>
    </submittedName>
</protein>
<evidence type="ECO:0000313" key="5">
    <source>
        <dbReference type="Proteomes" id="UP000219565"/>
    </source>
</evidence>